<proteinExistence type="inferred from homology"/>
<evidence type="ECO:0000256" key="3">
    <source>
        <dbReference type="ARBA" id="ARBA00019192"/>
    </source>
</evidence>
<dbReference type="InterPro" id="IPR005139">
    <property type="entry name" value="PCRF"/>
</dbReference>
<dbReference type="PANTHER" id="PTHR43116">
    <property type="entry name" value="PEPTIDE CHAIN RELEASE FACTOR 2"/>
    <property type="match status" value="1"/>
</dbReference>
<dbReference type="InterPro" id="IPR004374">
    <property type="entry name" value="PrfB"/>
</dbReference>
<dbReference type="InterPro" id="IPR000352">
    <property type="entry name" value="Pep_chain_release_fac_I"/>
</dbReference>
<dbReference type="PANTHER" id="PTHR43116:SF3">
    <property type="entry name" value="CLASS I PEPTIDE CHAIN RELEASE FACTOR"/>
    <property type="match status" value="1"/>
</dbReference>
<evidence type="ECO:0000313" key="9">
    <source>
        <dbReference type="Proteomes" id="UP000297714"/>
    </source>
</evidence>
<dbReference type="Pfam" id="PF00472">
    <property type="entry name" value="RF-1"/>
    <property type="match status" value="1"/>
</dbReference>
<keyword evidence="5 6" id="KW-0648">Protein biosynthesis</keyword>
<dbReference type="Pfam" id="PF03462">
    <property type="entry name" value="PCRF"/>
    <property type="match status" value="1"/>
</dbReference>
<keyword evidence="6" id="KW-0963">Cytoplasm</keyword>
<dbReference type="HAMAP" id="MF_00094">
    <property type="entry name" value="Rel_fac_2"/>
    <property type="match status" value="1"/>
</dbReference>
<dbReference type="GO" id="GO:0016149">
    <property type="term" value="F:translation release factor activity, codon specific"/>
    <property type="evidence" value="ECO:0007669"/>
    <property type="project" value="UniProtKB-UniRule"/>
</dbReference>
<comment type="subcellular location">
    <subcellularLocation>
        <location evidence="6">Cytoplasm</location>
    </subcellularLocation>
</comment>
<dbReference type="RefSeq" id="WP_135656902.1">
    <property type="nucleotide sequence ID" value="NZ_JAJUFJ010000004.1"/>
</dbReference>
<evidence type="ECO:0000313" key="8">
    <source>
        <dbReference type="EMBL" id="TGJ77856.1"/>
    </source>
</evidence>
<comment type="caution">
    <text evidence="8">The sequence shown here is derived from an EMBL/GenBank/DDBJ whole genome shotgun (WGS) entry which is preliminary data.</text>
</comment>
<feature type="modified residue" description="N5-methylglutamine" evidence="6">
    <location>
        <position position="252"/>
    </location>
</feature>
<dbReference type="Gene3D" id="1.20.58.410">
    <property type="entry name" value="Release factor"/>
    <property type="match status" value="1"/>
</dbReference>
<dbReference type="OrthoDB" id="9806673at2"/>
<name>A0A4Z0YJN7_9FIRM</name>
<evidence type="ECO:0000256" key="1">
    <source>
        <dbReference type="ARBA" id="ARBA00002613"/>
    </source>
</evidence>
<protein>
    <recommendedName>
        <fullName evidence="3 6">Peptide chain release factor 2</fullName>
        <shortName evidence="6">RF-2</shortName>
    </recommendedName>
</protein>
<keyword evidence="9" id="KW-1185">Reference proteome</keyword>
<organism evidence="8 9">
    <name type="scientific">Caproiciproducens galactitolivorans</name>
    <dbReference type="NCBI Taxonomy" id="642589"/>
    <lineage>
        <taxon>Bacteria</taxon>
        <taxon>Bacillati</taxon>
        <taxon>Bacillota</taxon>
        <taxon>Clostridia</taxon>
        <taxon>Eubacteriales</taxon>
        <taxon>Acutalibacteraceae</taxon>
        <taxon>Caproiciproducens</taxon>
    </lineage>
</organism>
<reference evidence="8 9" key="1">
    <citation type="submission" date="2019-04" db="EMBL/GenBank/DDBJ databases">
        <authorList>
            <person name="Poehlein A."/>
            <person name="Bengelsdorf F.R."/>
            <person name="Duerre P."/>
            <person name="Daniel R."/>
        </authorList>
    </citation>
    <scope>NUCLEOTIDE SEQUENCE [LARGE SCALE GENOMIC DNA]</scope>
    <source>
        <strain evidence="8 9">BS-1</strain>
    </source>
</reference>
<evidence type="ECO:0000259" key="7">
    <source>
        <dbReference type="SMART" id="SM00937"/>
    </source>
</evidence>
<dbReference type="AlphaFoldDB" id="A0A4Z0YJN7"/>
<comment type="similarity">
    <text evidence="2 6">Belongs to the prokaryotic/mitochondrial release factor family.</text>
</comment>
<evidence type="ECO:0000256" key="6">
    <source>
        <dbReference type="HAMAP-Rule" id="MF_00094"/>
    </source>
</evidence>
<dbReference type="FunFam" id="3.30.160.20:FF:000010">
    <property type="entry name" value="Peptide chain release factor 2"/>
    <property type="match status" value="1"/>
</dbReference>
<dbReference type="Gene3D" id="3.30.160.20">
    <property type="match status" value="1"/>
</dbReference>
<keyword evidence="4 6" id="KW-0488">Methylation</keyword>
<evidence type="ECO:0000256" key="4">
    <source>
        <dbReference type="ARBA" id="ARBA00022481"/>
    </source>
</evidence>
<accession>A0A4Z0YJN7</accession>
<comment type="PTM">
    <text evidence="6">Methylated by PrmC. Methylation increases the termination efficiency of RF2.</text>
</comment>
<dbReference type="EMBL" id="SRMQ01000001">
    <property type="protein sequence ID" value="TGJ77856.1"/>
    <property type="molecule type" value="Genomic_DNA"/>
</dbReference>
<evidence type="ECO:0000256" key="5">
    <source>
        <dbReference type="ARBA" id="ARBA00022917"/>
    </source>
</evidence>
<evidence type="ECO:0000256" key="2">
    <source>
        <dbReference type="ARBA" id="ARBA00010835"/>
    </source>
</evidence>
<dbReference type="SMART" id="SM00937">
    <property type="entry name" value="PCRF"/>
    <property type="match status" value="1"/>
</dbReference>
<dbReference type="GO" id="GO:0005737">
    <property type="term" value="C:cytoplasm"/>
    <property type="evidence" value="ECO:0007669"/>
    <property type="project" value="UniProtKB-SubCell"/>
</dbReference>
<dbReference type="NCBIfam" id="TIGR00020">
    <property type="entry name" value="prfB"/>
    <property type="match status" value="1"/>
</dbReference>
<dbReference type="Proteomes" id="UP000297714">
    <property type="component" value="Unassembled WGS sequence"/>
</dbReference>
<comment type="function">
    <text evidence="1 6">Peptide chain release factor 2 directs the termination of translation in response to the peptide chain termination codons UGA and UAA.</text>
</comment>
<dbReference type="SUPFAM" id="SSF75620">
    <property type="entry name" value="Release factor"/>
    <property type="match status" value="1"/>
</dbReference>
<sequence>MLQFEEMKLALQELEPDLKDLAEALGLESMREEIEKLDAKAAQPGFWDDMETSQKVLQRSSMLKNKMAAYERLKSAYGDTMALIELADEEGDLSLLPEAQEEMKKFQSELESQRLSTLLNGEYDSKNAILTFHAGAGGTEAQDWAEMLYRMYCRWGERHGYKVETLDYLDGEEAGLKSATVLISGENAYGFLKSEVGVHRLVRVSPFDASGRRHTSFASLEVMPEIDDDVEVQINPDDIKMDVYRASGAGGQKVNKTSSAVRLTHIPTGIVVSCQVERSQYQNRDVAMRMLKSKLMEIKEREHLERIEDIKGVQKEIAWGSQIRSYVFMPYTLVKDHRTGYESGNINAVMDGDLDGFINAYLKAQSLNALGENVD</sequence>
<feature type="domain" description="Peptide chain release factor" evidence="7">
    <location>
        <begin position="85"/>
        <end position="195"/>
    </location>
</feature>
<gene>
    <name evidence="6 8" type="primary">prfB</name>
    <name evidence="8" type="ORF">CAGA_02620</name>
</gene>
<dbReference type="Gene3D" id="3.30.70.1660">
    <property type="match status" value="1"/>
</dbReference>
<dbReference type="InterPro" id="IPR045853">
    <property type="entry name" value="Pep_chain_release_fac_I_sf"/>
</dbReference>